<dbReference type="Proteomes" id="UP001500301">
    <property type="component" value="Unassembled WGS sequence"/>
</dbReference>
<proteinExistence type="predicted"/>
<dbReference type="Pfam" id="PF06722">
    <property type="entry name" value="EryCIII-like_C"/>
    <property type="match status" value="1"/>
</dbReference>
<sequence length="430" mass="45354">MRRVDLVTPPMAGHLHPVLGVAARLAVEPGLEVRVISTAAALPAIAASGVTGVALLEGADEVIETVVNPPYRIGSNPRLLFRQFRAALALQADFRRELLAAWSAQRPDLVIADFTMAAVGTAADEIGVPWWTTHPSPCAIEGRAGPPSYLGGWRPGRSRVGRARDAVGRSWVRGFKRLAPRLAGVRLADVGVTRQYRPDGSETIYSAERVFALTPASVEYPRALPSAVRYVGPVLHTPPTPLAAPVLDTGRRAVLVTAGTHLPWHKSDLVAGAARAAAALPDVEVHVSLGGSGPVGSGPVGAVPPGLVVHDYVDYARDLPRFAAVVHHGGAGVLGHTLAAGLPSVVWPVDYDQFDHAVRLVDAGVAVRVRRPDDLAAALRRVLDEPSYRLRAETLAADIARAPAVETIAAEVRVRLLGRAAGGRVPESPQ</sequence>
<accession>A0ABP6V0A6</accession>
<evidence type="ECO:0000313" key="3">
    <source>
        <dbReference type="Proteomes" id="UP001500301"/>
    </source>
</evidence>
<dbReference type="PANTHER" id="PTHR48050:SF13">
    <property type="entry name" value="STEROL 3-BETA-GLUCOSYLTRANSFERASE UGT80A2"/>
    <property type="match status" value="1"/>
</dbReference>
<dbReference type="CDD" id="cd03784">
    <property type="entry name" value="GT1_Gtf-like"/>
    <property type="match status" value="1"/>
</dbReference>
<dbReference type="RefSeq" id="WP_218233906.1">
    <property type="nucleotide sequence ID" value="NZ_BAABBB010000007.1"/>
</dbReference>
<evidence type="ECO:0000313" key="2">
    <source>
        <dbReference type="EMBL" id="GAA3525444.1"/>
    </source>
</evidence>
<dbReference type="EMBL" id="BAABBB010000007">
    <property type="protein sequence ID" value="GAA3525444.1"/>
    <property type="molecule type" value="Genomic_DNA"/>
</dbReference>
<dbReference type="InterPro" id="IPR010610">
    <property type="entry name" value="EryCIII-like_C"/>
</dbReference>
<evidence type="ECO:0000259" key="1">
    <source>
        <dbReference type="Pfam" id="PF06722"/>
    </source>
</evidence>
<dbReference type="PANTHER" id="PTHR48050">
    <property type="entry name" value="STEROL 3-BETA-GLUCOSYLTRANSFERASE"/>
    <property type="match status" value="1"/>
</dbReference>
<dbReference type="InterPro" id="IPR002213">
    <property type="entry name" value="UDP_glucos_trans"/>
</dbReference>
<dbReference type="InterPro" id="IPR050426">
    <property type="entry name" value="Glycosyltransferase_28"/>
</dbReference>
<name>A0ABP6V0A6_9ACTN</name>
<protein>
    <submittedName>
        <fullName evidence="2">Glycosyltransferase</fullName>
    </submittedName>
</protein>
<keyword evidence="3" id="KW-1185">Reference proteome</keyword>
<reference evidence="3" key="1">
    <citation type="journal article" date="2019" name="Int. J. Syst. Evol. Microbiol.">
        <title>The Global Catalogue of Microorganisms (GCM) 10K type strain sequencing project: providing services to taxonomists for standard genome sequencing and annotation.</title>
        <authorList>
            <consortium name="The Broad Institute Genomics Platform"/>
            <consortium name="The Broad Institute Genome Sequencing Center for Infectious Disease"/>
            <person name="Wu L."/>
            <person name="Ma J."/>
        </authorList>
    </citation>
    <scope>NUCLEOTIDE SEQUENCE [LARGE SCALE GENOMIC DNA]</scope>
    <source>
        <strain evidence="3">JCM 17460</strain>
    </source>
</reference>
<organism evidence="2 3">
    <name type="scientific">Nocardioides daeguensis</name>
    <dbReference type="NCBI Taxonomy" id="908359"/>
    <lineage>
        <taxon>Bacteria</taxon>
        <taxon>Bacillati</taxon>
        <taxon>Actinomycetota</taxon>
        <taxon>Actinomycetes</taxon>
        <taxon>Propionibacteriales</taxon>
        <taxon>Nocardioidaceae</taxon>
        <taxon>Nocardioides</taxon>
    </lineage>
</organism>
<gene>
    <name evidence="2" type="ORF">GCM10022263_12710</name>
</gene>
<feature type="domain" description="Erythromycin biosynthesis protein CIII-like C-terminal" evidence="1">
    <location>
        <begin position="300"/>
        <end position="411"/>
    </location>
</feature>
<comment type="caution">
    <text evidence="2">The sequence shown here is derived from an EMBL/GenBank/DDBJ whole genome shotgun (WGS) entry which is preliminary data.</text>
</comment>